<dbReference type="PANTHER" id="PTHR42792">
    <property type="entry name" value="FLAGELLIN"/>
    <property type="match status" value="1"/>
</dbReference>
<accession>A0A840YFL7</accession>
<keyword evidence="7" id="KW-1185">Reference proteome</keyword>
<feature type="domain" description="Flagellin C-terminal" evidence="5">
    <location>
        <begin position="188"/>
        <end position="271"/>
    </location>
</feature>
<sequence>MGFSVNTNTGAMAALQSLNDTNKGLSQVQSRINTGLSVASTKDDSASFTIAQTLRGDVGGLKAVSSSLSRAKSTTDVAVAGAEQISDLMNQMKAKATEASDAGLDADSRTAIGKDFDALKEQINTVIDSSEFNGTNLLKASGGSVSALQSTDTTASPLTVANQDFGAVVTALGATFTDAATAKTMVNNLDAQQKVVNTKLSVLGSASRKIDGQSSFVSKLSDAIEGGIGNLVDADLAKESARLQALQVKQQLGVQALSIANQAPQTITSLFR</sequence>
<name>A0A840YFL7_9SPHN</name>
<keyword evidence="2 3" id="KW-0975">Bacterial flagellum</keyword>
<comment type="similarity">
    <text evidence="1 3">Belongs to the bacterial flagellin family.</text>
</comment>
<feature type="domain" description="Flagellin N-terminal" evidence="4">
    <location>
        <begin position="5"/>
        <end position="140"/>
    </location>
</feature>
<organism evidence="6 7">
    <name type="scientific">Sphingomonas xinjiangensis</name>
    <dbReference type="NCBI Taxonomy" id="643568"/>
    <lineage>
        <taxon>Bacteria</taxon>
        <taxon>Pseudomonadati</taxon>
        <taxon>Pseudomonadota</taxon>
        <taxon>Alphaproteobacteria</taxon>
        <taxon>Sphingomonadales</taxon>
        <taxon>Sphingomonadaceae</taxon>
        <taxon>Sphingomonas</taxon>
    </lineage>
</organism>
<keyword evidence="6" id="KW-0969">Cilium</keyword>
<dbReference type="InterPro" id="IPR046358">
    <property type="entry name" value="Flagellin_C"/>
</dbReference>
<protein>
    <recommendedName>
        <fullName evidence="3">Flagellin</fullName>
    </recommendedName>
</protein>
<evidence type="ECO:0000313" key="6">
    <source>
        <dbReference type="EMBL" id="MBB5710769.1"/>
    </source>
</evidence>
<reference evidence="6 7" key="1">
    <citation type="submission" date="2020-08" db="EMBL/GenBank/DDBJ databases">
        <title>Genomic Encyclopedia of Type Strains, Phase IV (KMG-IV): sequencing the most valuable type-strain genomes for metagenomic binning, comparative biology and taxonomic classification.</title>
        <authorList>
            <person name="Goeker M."/>
        </authorList>
    </citation>
    <scope>NUCLEOTIDE SEQUENCE [LARGE SCALE GENOMIC DNA]</scope>
    <source>
        <strain evidence="6 7">DSM 26736</strain>
    </source>
</reference>
<dbReference type="InterPro" id="IPR001492">
    <property type="entry name" value="Flagellin"/>
</dbReference>
<dbReference type="GO" id="GO:0005198">
    <property type="term" value="F:structural molecule activity"/>
    <property type="evidence" value="ECO:0007669"/>
    <property type="project" value="UniProtKB-UniRule"/>
</dbReference>
<dbReference type="PANTHER" id="PTHR42792:SF2">
    <property type="entry name" value="FLAGELLIN"/>
    <property type="match status" value="1"/>
</dbReference>
<dbReference type="AlphaFoldDB" id="A0A840YFL7"/>
<dbReference type="SUPFAM" id="SSF64518">
    <property type="entry name" value="Phase 1 flagellin"/>
    <property type="match status" value="1"/>
</dbReference>
<dbReference type="EMBL" id="JACIJF010000004">
    <property type="protein sequence ID" value="MBB5710769.1"/>
    <property type="molecule type" value="Genomic_DNA"/>
</dbReference>
<evidence type="ECO:0000259" key="4">
    <source>
        <dbReference type="Pfam" id="PF00669"/>
    </source>
</evidence>
<dbReference type="InterPro" id="IPR001029">
    <property type="entry name" value="Flagellin_N"/>
</dbReference>
<dbReference type="Pfam" id="PF00700">
    <property type="entry name" value="Flagellin_C"/>
    <property type="match status" value="1"/>
</dbReference>
<dbReference type="Proteomes" id="UP000527143">
    <property type="component" value="Unassembled WGS sequence"/>
</dbReference>
<comment type="function">
    <text evidence="3">Flagellin is the subunit protein which polymerizes to form the filaments of bacterial flagella.</text>
</comment>
<dbReference type="Gene3D" id="1.20.1330.10">
    <property type="entry name" value="f41 fragment of flagellin, N-terminal domain"/>
    <property type="match status" value="1"/>
</dbReference>
<dbReference type="GO" id="GO:0009288">
    <property type="term" value="C:bacterial-type flagellum"/>
    <property type="evidence" value="ECO:0007669"/>
    <property type="project" value="UniProtKB-SubCell"/>
</dbReference>
<evidence type="ECO:0000256" key="3">
    <source>
        <dbReference type="RuleBase" id="RU362073"/>
    </source>
</evidence>
<dbReference type="Pfam" id="PF00669">
    <property type="entry name" value="Flagellin_N"/>
    <property type="match status" value="1"/>
</dbReference>
<proteinExistence type="inferred from homology"/>
<dbReference type="GO" id="GO:0005576">
    <property type="term" value="C:extracellular region"/>
    <property type="evidence" value="ECO:0007669"/>
    <property type="project" value="UniProtKB-SubCell"/>
</dbReference>
<evidence type="ECO:0000259" key="5">
    <source>
        <dbReference type="Pfam" id="PF00700"/>
    </source>
</evidence>
<dbReference type="RefSeq" id="WP_184086937.1">
    <property type="nucleotide sequence ID" value="NZ_JACIJF010000004.1"/>
</dbReference>
<evidence type="ECO:0000313" key="7">
    <source>
        <dbReference type="Proteomes" id="UP000527143"/>
    </source>
</evidence>
<gene>
    <name evidence="6" type="ORF">FHT02_002000</name>
</gene>
<evidence type="ECO:0000256" key="1">
    <source>
        <dbReference type="ARBA" id="ARBA00005709"/>
    </source>
</evidence>
<keyword evidence="6" id="KW-0966">Cell projection</keyword>
<evidence type="ECO:0000256" key="2">
    <source>
        <dbReference type="ARBA" id="ARBA00023143"/>
    </source>
</evidence>
<comment type="subcellular location">
    <subcellularLocation>
        <location evidence="3">Secreted</location>
    </subcellularLocation>
    <subcellularLocation>
        <location evidence="3">Bacterial flagellum</location>
    </subcellularLocation>
</comment>
<keyword evidence="6" id="KW-0282">Flagellum</keyword>
<keyword evidence="3" id="KW-0964">Secreted</keyword>
<comment type="caution">
    <text evidence="6">The sequence shown here is derived from an EMBL/GenBank/DDBJ whole genome shotgun (WGS) entry which is preliminary data.</text>
</comment>